<feature type="transmembrane region" description="Helical" evidence="2">
    <location>
        <begin position="273"/>
        <end position="298"/>
    </location>
</feature>
<evidence type="ECO:0000256" key="2">
    <source>
        <dbReference type="SAM" id="Phobius"/>
    </source>
</evidence>
<accession>A0ABU2GDJ8</accession>
<feature type="region of interest" description="Disordered" evidence="1">
    <location>
        <begin position="453"/>
        <end position="482"/>
    </location>
</feature>
<protein>
    <submittedName>
        <fullName evidence="3">TIGR00341 family protein</fullName>
    </submittedName>
</protein>
<comment type="caution">
    <text evidence="3">The sequence shown here is derived from an EMBL/GenBank/DDBJ whole genome shotgun (WGS) entry which is preliminary data.</text>
</comment>
<feature type="transmembrane region" description="Helical" evidence="2">
    <location>
        <begin position="342"/>
        <end position="364"/>
    </location>
</feature>
<dbReference type="Proteomes" id="UP001257060">
    <property type="component" value="Unassembled WGS sequence"/>
</dbReference>
<dbReference type="PANTHER" id="PTHR20992:SF9">
    <property type="entry name" value="AT15442P-RELATED"/>
    <property type="match status" value="1"/>
</dbReference>
<dbReference type="InterPro" id="IPR005240">
    <property type="entry name" value="DUF389"/>
</dbReference>
<sequence>MRLIKLLVSEESRSTVIDILESENIDFVVTKNATERGDTVLVEFPLPTQAVEYVMGELRDAGVDDREYTIIASAETAKTRSYHELEDRFVAGAEEDDAVAREEIRAKALDMHRNPLTYYALTIFSALVAAAGLLMDSPAVVVGAMVIAPQVGSALISAVGISLNDRRMIRMGFTQQLLGFGAAVAGAFLLGMTLKSGQIVTSMLDVSTVGQISKRISPGFLSVLVGLCAGSAGAFGLATALPVSLVGVMIAAALIPAAAAVGIGMAWGLPSVALGAGLLLVVNAVAVNVSAFSVLWYLGYRPEAWDDEARAAMDDGEDGAGSSAERMDDGAGESVSRGVRKYVPAAVALTCLLAVLLGAGGLLFGQVAFDNAANGAVEDVMEQQRYDELDLTSVRTEVGMVRYVGETPEVSVVVVRPVDEPYPALAEAVRQQVQQETDRDVRVSVEFVDGQSAGVDEERSEKLRHPGETRPVGATAATAASV</sequence>
<gene>
    <name evidence="3" type="ORF">NDI76_09050</name>
</gene>
<dbReference type="RefSeq" id="WP_310923686.1">
    <property type="nucleotide sequence ID" value="NZ_JAMQOP010000001.1"/>
</dbReference>
<reference evidence="3 4" key="1">
    <citation type="submission" date="2022-06" db="EMBL/GenBank/DDBJ databases">
        <title>Halogeometricum sp. a new haloarchaeum isolate from saline soil.</title>
        <authorList>
            <person name="Strakova D."/>
            <person name="Galisteo C."/>
            <person name="Sanchez-Porro C."/>
            <person name="Ventosa A."/>
        </authorList>
    </citation>
    <scope>NUCLEOTIDE SEQUENCE [LARGE SCALE GENOMIC DNA]</scope>
    <source>
        <strain evidence="3 4">S1BR25-6</strain>
    </source>
</reference>
<feature type="region of interest" description="Disordered" evidence="1">
    <location>
        <begin position="313"/>
        <end position="332"/>
    </location>
</feature>
<feature type="transmembrane region" description="Helical" evidence="2">
    <location>
        <begin position="245"/>
        <end position="267"/>
    </location>
</feature>
<evidence type="ECO:0000313" key="4">
    <source>
        <dbReference type="Proteomes" id="UP001257060"/>
    </source>
</evidence>
<dbReference type="PANTHER" id="PTHR20992">
    <property type="entry name" value="AT15442P-RELATED"/>
    <property type="match status" value="1"/>
</dbReference>
<feature type="transmembrane region" description="Helical" evidence="2">
    <location>
        <begin position="141"/>
        <end position="164"/>
    </location>
</feature>
<keyword evidence="2" id="KW-0812">Transmembrane</keyword>
<dbReference type="NCBIfam" id="TIGR00341">
    <property type="entry name" value="TIGR00341 family protein"/>
    <property type="match status" value="1"/>
</dbReference>
<dbReference type="InterPro" id="IPR036259">
    <property type="entry name" value="MFS_trans_sf"/>
</dbReference>
<feature type="transmembrane region" description="Helical" evidence="2">
    <location>
        <begin position="216"/>
        <end position="238"/>
    </location>
</feature>
<evidence type="ECO:0000256" key="1">
    <source>
        <dbReference type="SAM" id="MobiDB-lite"/>
    </source>
</evidence>
<dbReference type="Pfam" id="PF04087">
    <property type="entry name" value="DUF389"/>
    <property type="match status" value="1"/>
</dbReference>
<evidence type="ECO:0000313" key="3">
    <source>
        <dbReference type="EMBL" id="MDS0298891.1"/>
    </source>
</evidence>
<dbReference type="SUPFAM" id="SSF103473">
    <property type="entry name" value="MFS general substrate transporter"/>
    <property type="match status" value="1"/>
</dbReference>
<name>A0ABU2GDJ8_9EURY</name>
<keyword evidence="2" id="KW-1133">Transmembrane helix</keyword>
<organism evidence="3 4">
    <name type="scientific">Halogeometricum salsisoli</name>
    <dbReference type="NCBI Taxonomy" id="2950536"/>
    <lineage>
        <taxon>Archaea</taxon>
        <taxon>Methanobacteriati</taxon>
        <taxon>Methanobacteriota</taxon>
        <taxon>Stenosarchaea group</taxon>
        <taxon>Halobacteria</taxon>
        <taxon>Halobacteriales</taxon>
        <taxon>Haloferacaceae</taxon>
        <taxon>Halogeometricum</taxon>
    </lineage>
</organism>
<keyword evidence="2" id="KW-0472">Membrane</keyword>
<dbReference type="EMBL" id="JAMQOP010000001">
    <property type="protein sequence ID" value="MDS0298891.1"/>
    <property type="molecule type" value="Genomic_DNA"/>
</dbReference>
<feature type="transmembrane region" description="Helical" evidence="2">
    <location>
        <begin position="176"/>
        <end position="196"/>
    </location>
</feature>
<feature type="compositionally biased region" description="Basic and acidic residues" evidence="1">
    <location>
        <begin position="456"/>
        <end position="468"/>
    </location>
</feature>
<keyword evidence="4" id="KW-1185">Reference proteome</keyword>
<proteinExistence type="predicted"/>
<feature type="transmembrane region" description="Helical" evidence="2">
    <location>
        <begin position="116"/>
        <end position="135"/>
    </location>
</feature>